<dbReference type="InterPro" id="IPR008492">
    <property type="entry name" value="Rv2714-like"/>
</dbReference>
<dbReference type="Gene3D" id="1.10.287.100">
    <property type="match status" value="1"/>
</dbReference>
<name>A0AAU7E0E9_9MICO</name>
<dbReference type="PIRSF" id="PIRSF028754">
    <property type="entry name" value="UCP028754"/>
    <property type="match status" value="1"/>
</dbReference>
<dbReference type="AlphaFoldDB" id="A0AAU7E0E9"/>
<evidence type="ECO:0000313" key="1">
    <source>
        <dbReference type="EMBL" id="XBH22546.1"/>
    </source>
</evidence>
<dbReference type="InterPro" id="IPR038389">
    <property type="entry name" value="PSMG2_sf"/>
</dbReference>
<accession>A0AAU7E0E9</accession>
<reference evidence="1" key="1">
    <citation type="submission" date="2024-02" db="EMBL/GenBank/DDBJ databases">
        <title>Tomenella chthoni gen. nov. sp. nov., a member of the family Jonesiaceae isolated from bat guano.</title>
        <authorList>
            <person name="Miller S.L."/>
            <person name="King J."/>
            <person name="Sankaranarayanan K."/>
            <person name="Lawson P.A."/>
        </authorList>
    </citation>
    <scope>NUCLEOTIDE SEQUENCE</scope>
    <source>
        <strain evidence="1">BS-20</strain>
    </source>
</reference>
<dbReference type="SUPFAM" id="SSF159659">
    <property type="entry name" value="Cgl1923-like"/>
    <property type="match status" value="1"/>
</dbReference>
<dbReference type="EMBL" id="CP146203">
    <property type="protein sequence ID" value="XBH22546.1"/>
    <property type="molecule type" value="Genomic_DNA"/>
</dbReference>
<proteinExistence type="predicted"/>
<protein>
    <submittedName>
        <fullName evidence="1">PAC2 family protein</fullName>
    </submittedName>
</protein>
<dbReference type="InterPro" id="IPR019151">
    <property type="entry name" value="Proteasome_assmbl_chaperone_2"/>
</dbReference>
<dbReference type="Gene3D" id="3.40.50.10900">
    <property type="entry name" value="PAC-like subunit"/>
    <property type="match status" value="1"/>
</dbReference>
<sequence>MRSPRDLYELNDQVSEHLRARSQEHRVGPVLVVALKGFIDAGNVGAITVEHLLGLATARRFTTFDHDSLIDYRAKRPVMTFDTNRWTSYAEPEIAIELLQDNEGTEFLLMHGAEPDRSWNAFVAAVTELIREYNVSLVVSAYGIPMGIPHTRPLSITMHATNEALLGDEKAWMGKVQVPGSAVNLLEFRLADSHIDAVGVAVHVPHYLAQSQYPPAAMSALTRVEGLTGLDFNVLGLGKQAEDALEEVTKQIEQSSDAQEMVTGLENQYDAFMAAHASDSLLATDEHMPTADELGAEFERFLAQRHDDDK</sequence>
<dbReference type="Pfam" id="PF09754">
    <property type="entry name" value="PAC2"/>
    <property type="match status" value="1"/>
</dbReference>
<organism evidence="1">
    <name type="scientific">Jonesiaceae bacterium BS-20</name>
    <dbReference type="NCBI Taxonomy" id="3120821"/>
    <lineage>
        <taxon>Bacteria</taxon>
        <taxon>Bacillati</taxon>
        <taxon>Actinomycetota</taxon>
        <taxon>Actinomycetes</taxon>
        <taxon>Micrococcales</taxon>
        <taxon>Jonesiaceae</taxon>
    </lineage>
</organism>
<gene>
    <name evidence="1" type="ORF">V5R04_04800</name>
</gene>